<keyword evidence="1" id="KW-0413">Isomerase</keyword>
<proteinExistence type="predicted"/>
<accession>A0A975JDR4</accession>
<evidence type="ECO:0000313" key="1">
    <source>
        <dbReference type="EMBL" id="QUJ76390.1"/>
    </source>
</evidence>
<dbReference type="KEGG" id="sual:KDD17_16135"/>
<gene>
    <name evidence="1" type="ORF">KDD17_16135</name>
</gene>
<protein>
    <submittedName>
        <fullName evidence="1">Isopropylmalate isomerase</fullName>
    </submittedName>
</protein>
<name>A0A975JDR4_9RHOB</name>
<dbReference type="RefSeq" id="WP_212704588.1">
    <property type="nucleotide sequence ID" value="NZ_CP073581.1"/>
</dbReference>
<organism evidence="1 2">
    <name type="scientific">Sulfitobacter albidus</name>
    <dbReference type="NCBI Taxonomy" id="2829501"/>
    <lineage>
        <taxon>Bacteria</taxon>
        <taxon>Pseudomonadati</taxon>
        <taxon>Pseudomonadota</taxon>
        <taxon>Alphaproteobacteria</taxon>
        <taxon>Rhodobacterales</taxon>
        <taxon>Roseobacteraceae</taxon>
        <taxon>Sulfitobacter</taxon>
    </lineage>
</organism>
<dbReference type="AlphaFoldDB" id="A0A975JDR4"/>
<sequence length="30" mass="3415">MTHVFDQTDRARLPDRFFGATHSVLARLVG</sequence>
<evidence type="ECO:0000313" key="2">
    <source>
        <dbReference type="Proteomes" id="UP000683291"/>
    </source>
</evidence>
<reference evidence="1" key="1">
    <citation type="submission" date="2021-04" db="EMBL/GenBank/DDBJ databases">
        <title>Complete genome sequence for Sulfitobacter sp. strain JK7-1.</title>
        <authorList>
            <person name="Park S.-J."/>
        </authorList>
    </citation>
    <scope>NUCLEOTIDE SEQUENCE</scope>
    <source>
        <strain evidence="1">JK7-1</strain>
    </source>
</reference>
<keyword evidence="2" id="KW-1185">Reference proteome</keyword>
<dbReference type="EMBL" id="CP073581">
    <property type="protein sequence ID" value="QUJ76390.1"/>
    <property type="molecule type" value="Genomic_DNA"/>
</dbReference>
<dbReference type="Proteomes" id="UP000683291">
    <property type="component" value="Chromosome 1"/>
</dbReference>
<dbReference type="GO" id="GO:0016853">
    <property type="term" value="F:isomerase activity"/>
    <property type="evidence" value="ECO:0007669"/>
    <property type="project" value="UniProtKB-KW"/>
</dbReference>